<reference evidence="6 7" key="1">
    <citation type="submission" date="2018-06" db="EMBL/GenBank/DDBJ databases">
        <title>Sphaerisporangium craniellae sp. nov., isolated from a marine sponge in the South China Sea.</title>
        <authorList>
            <person name="Li L."/>
        </authorList>
    </citation>
    <scope>NUCLEOTIDE SEQUENCE [LARGE SCALE GENOMIC DNA]</scope>
    <source>
        <strain evidence="6 7">CCTCC AA 208026</strain>
    </source>
</reference>
<evidence type="ECO:0000256" key="5">
    <source>
        <dbReference type="SAM" id="Phobius"/>
    </source>
</evidence>
<keyword evidence="4 5" id="KW-0472">Membrane</keyword>
<feature type="transmembrane region" description="Helical" evidence="5">
    <location>
        <begin position="6"/>
        <end position="27"/>
    </location>
</feature>
<feature type="transmembrane region" description="Helical" evidence="5">
    <location>
        <begin position="138"/>
        <end position="160"/>
    </location>
</feature>
<sequence length="289" mass="28541">MDMLRLLFNAITVVFIAATMFAAGLGATLPALRAIFAGPLSPLLALLANLVVIPLLGWGVAALFGLPAAAFIAMVLTASSPGGPFGAKLAMVQKGDVVAGAATQVLLAAVGSVTFGLTANAILTAAGVGAGISLDVAALVRTVAVLQLVPFAIGLITRHYAPATARSWHPAAARVSNVTFLIVLVGMLAGNWRDVVALIGSRTLLAGFVLAGAAFAIGTVLATGSPARRTTMGGVAAVRNAGPALAAAGIAFGDEPAVLGALAAVLLSGLAAALPIAAILSRRRAGDTT</sequence>
<dbReference type="Pfam" id="PF01758">
    <property type="entry name" value="SBF"/>
    <property type="match status" value="1"/>
</dbReference>
<dbReference type="Proteomes" id="UP000253094">
    <property type="component" value="Unassembled WGS sequence"/>
</dbReference>
<evidence type="ECO:0000256" key="1">
    <source>
        <dbReference type="ARBA" id="ARBA00004141"/>
    </source>
</evidence>
<keyword evidence="7" id="KW-1185">Reference proteome</keyword>
<dbReference type="AlphaFoldDB" id="A0A367FJL1"/>
<feature type="transmembrane region" description="Helical" evidence="5">
    <location>
        <begin position="204"/>
        <end position="222"/>
    </location>
</feature>
<dbReference type="PANTHER" id="PTHR10361">
    <property type="entry name" value="SODIUM-BILE ACID COTRANSPORTER"/>
    <property type="match status" value="1"/>
</dbReference>
<evidence type="ECO:0000313" key="7">
    <source>
        <dbReference type="Proteomes" id="UP000253094"/>
    </source>
</evidence>
<feature type="transmembrane region" description="Helical" evidence="5">
    <location>
        <begin position="172"/>
        <end position="192"/>
    </location>
</feature>
<dbReference type="PANTHER" id="PTHR10361:SF28">
    <property type="entry name" value="P3 PROTEIN-RELATED"/>
    <property type="match status" value="1"/>
</dbReference>
<dbReference type="InterPro" id="IPR004710">
    <property type="entry name" value="Bilac:Na_transpt"/>
</dbReference>
<organism evidence="6 7">
    <name type="scientific">Sphaerisporangium album</name>
    <dbReference type="NCBI Taxonomy" id="509200"/>
    <lineage>
        <taxon>Bacteria</taxon>
        <taxon>Bacillati</taxon>
        <taxon>Actinomycetota</taxon>
        <taxon>Actinomycetes</taxon>
        <taxon>Streptosporangiales</taxon>
        <taxon>Streptosporangiaceae</taxon>
        <taxon>Sphaerisporangium</taxon>
    </lineage>
</organism>
<comment type="subcellular location">
    <subcellularLocation>
        <location evidence="1">Membrane</location>
        <topology evidence="1">Multi-pass membrane protein</topology>
    </subcellularLocation>
</comment>
<gene>
    <name evidence="6" type="ORF">DQ384_14780</name>
</gene>
<evidence type="ECO:0000256" key="2">
    <source>
        <dbReference type="ARBA" id="ARBA00022692"/>
    </source>
</evidence>
<name>A0A367FJL1_9ACTN</name>
<dbReference type="Gene3D" id="1.20.1530.20">
    <property type="match status" value="1"/>
</dbReference>
<accession>A0A367FJL1</accession>
<keyword evidence="3 5" id="KW-1133">Transmembrane helix</keyword>
<evidence type="ECO:0000256" key="4">
    <source>
        <dbReference type="ARBA" id="ARBA00023136"/>
    </source>
</evidence>
<dbReference type="InterPro" id="IPR038770">
    <property type="entry name" value="Na+/solute_symporter_sf"/>
</dbReference>
<evidence type="ECO:0000313" key="6">
    <source>
        <dbReference type="EMBL" id="RCG30566.1"/>
    </source>
</evidence>
<feature type="transmembrane region" description="Helical" evidence="5">
    <location>
        <begin position="58"/>
        <end position="76"/>
    </location>
</feature>
<keyword evidence="2 5" id="KW-0812">Transmembrane</keyword>
<proteinExistence type="predicted"/>
<dbReference type="InterPro" id="IPR002657">
    <property type="entry name" value="BilAc:Na_symport/Acr3"/>
</dbReference>
<feature type="transmembrane region" description="Helical" evidence="5">
    <location>
        <begin position="34"/>
        <end position="52"/>
    </location>
</feature>
<feature type="transmembrane region" description="Helical" evidence="5">
    <location>
        <begin position="97"/>
        <end position="118"/>
    </location>
</feature>
<feature type="transmembrane region" description="Helical" evidence="5">
    <location>
        <begin position="258"/>
        <end position="280"/>
    </location>
</feature>
<evidence type="ECO:0000256" key="3">
    <source>
        <dbReference type="ARBA" id="ARBA00022989"/>
    </source>
</evidence>
<dbReference type="EMBL" id="QOIL01000007">
    <property type="protein sequence ID" value="RCG30566.1"/>
    <property type="molecule type" value="Genomic_DNA"/>
</dbReference>
<comment type="caution">
    <text evidence="6">The sequence shown here is derived from an EMBL/GenBank/DDBJ whole genome shotgun (WGS) entry which is preliminary data.</text>
</comment>
<dbReference type="OrthoDB" id="3576174at2"/>
<protein>
    <submittedName>
        <fullName evidence="6">Bile acid:sodium symporter</fullName>
    </submittedName>
</protein>
<dbReference type="GO" id="GO:0016020">
    <property type="term" value="C:membrane"/>
    <property type="evidence" value="ECO:0007669"/>
    <property type="project" value="UniProtKB-SubCell"/>
</dbReference>
<dbReference type="RefSeq" id="WP_114029361.1">
    <property type="nucleotide sequence ID" value="NZ_QOIL01000007.1"/>
</dbReference>